<protein>
    <submittedName>
        <fullName evidence="1">Uncharacterized protein</fullName>
    </submittedName>
</protein>
<dbReference type="AlphaFoldDB" id="A0A1B7KWX3"/>
<accession>A0A1B7KWX3</accession>
<proteinExistence type="predicted"/>
<comment type="caution">
    <text evidence="1">The sequence shown here is derived from an EMBL/GenBank/DDBJ whole genome shotgun (WGS) entry which is preliminary data.</text>
</comment>
<reference evidence="2" key="1">
    <citation type="submission" date="2016-05" db="EMBL/GenBank/DDBJ databases">
        <authorList>
            <person name="Wang W."/>
            <person name="Zhu L."/>
        </authorList>
    </citation>
    <scope>NUCLEOTIDE SEQUENCE [LARGE SCALE GENOMIC DNA]</scope>
    <source>
        <strain evidence="2">W-2</strain>
    </source>
</reference>
<evidence type="ECO:0000313" key="1">
    <source>
        <dbReference type="EMBL" id="OAT74639.1"/>
    </source>
</evidence>
<dbReference type="Proteomes" id="UP000078290">
    <property type="component" value="Unassembled WGS sequence"/>
</dbReference>
<dbReference type="EMBL" id="LXMA01000001">
    <property type="protein sequence ID" value="OAT74639.1"/>
    <property type="molecule type" value="Genomic_DNA"/>
</dbReference>
<gene>
    <name evidence="1" type="ORF">A7K69_02695</name>
</gene>
<evidence type="ECO:0000313" key="2">
    <source>
        <dbReference type="Proteomes" id="UP000078290"/>
    </source>
</evidence>
<name>A0A1B7KWX3_PARTM</name>
<sequence length="106" mass="12558">MLFISYTGRNIEFVADTLDSIKFDNKNFLNVQLIVILKSIEIGGFWKEREDSVQYITIERNSRLIKEAKENFKRTHGGKLVCNLDFEKVYESRLYSKVIIKSFYHN</sequence>
<organism evidence="1 2">
    <name type="scientific">Parageobacillus thermoglucosidasius</name>
    <name type="common">Geobacillus thermoglucosidasius</name>
    <dbReference type="NCBI Taxonomy" id="1426"/>
    <lineage>
        <taxon>Bacteria</taxon>
        <taxon>Bacillati</taxon>
        <taxon>Bacillota</taxon>
        <taxon>Bacilli</taxon>
        <taxon>Bacillales</taxon>
        <taxon>Anoxybacillaceae</taxon>
        <taxon>Parageobacillus</taxon>
    </lineage>
</organism>